<name>A0ACA9QLQ6_9GLOM</name>
<dbReference type="EMBL" id="CAJVPW010045607">
    <property type="protein sequence ID" value="CAG8756162.1"/>
    <property type="molecule type" value="Genomic_DNA"/>
</dbReference>
<reference evidence="1" key="1">
    <citation type="submission" date="2021-06" db="EMBL/GenBank/DDBJ databases">
        <authorList>
            <person name="Kallberg Y."/>
            <person name="Tangrot J."/>
            <person name="Rosling A."/>
        </authorList>
    </citation>
    <scope>NUCLEOTIDE SEQUENCE</scope>
    <source>
        <strain evidence="1">28 12/20/2015</strain>
    </source>
</reference>
<sequence>MINNHTEIWNYNDNNYEKLRIEVKLDLKDILTNSYNPKPIHWGEE</sequence>
<comment type="caution">
    <text evidence="1">The sequence shown here is derived from an EMBL/GenBank/DDBJ whole genome shotgun (WGS) entry which is preliminary data.</text>
</comment>
<organism evidence="1 2">
    <name type="scientific">Cetraspora pellucida</name>
    <dbReference type="NCBI Taxonomy" id="1433469"/>
    <lineage>
        <taxon>Eukaryota</taxon>
        <taxon>Fungi</taxon>
        <taxon>Fungi incertae sedis</taxon>
        <taxon>Mucoromycota</taxon>
        <taxon>Glomeromycotina</taxon>
        <taxon>Glomeromycetes</taxon>
        <taxon>Diversisporales</taxon>
        <taxon>Gigasporaceae</taxon>
        <taxon>Cetraspora</taxon>
    </lineage>
</organism>
<evidence type="ECO:0000313" key="1">
    <source>
        <dbReference type="EMBL" id="CAG8756162.1"/>
    </source>
</evidence>
<protein>
    <submittedName>
        <fullName evidence="1">10296_t:CDS:1</fullName>
    </submittedName>
</protein>
<gene>
    <name evidence="1" type="ORF">SPELUC_LOCUS14817</name>
</gene>
<evidence type="ECO:0000313" key="2">
    <source>
        <dbReference type="Proteomes" id="UP000789366"/>
    </source>
</evidence>
<accession>A0ACA9QLQ6</accession>
<feature type="non-terminal residue" evidence="1">
    <location>
        <position position="45"/>
    </location>
</feature>
<keyword evidence="2" id="KW-1185">Reference proteome</keyword>
<dbReference type="Proteomes" id="UP000789366">
    <property type="component" value="Unassembled WGS sequence"/>
</dbReference>
<proteinExistence type="predicted"/>